<dbReference type="Pfam" id="PF04495">
    <property type="entry name" value="GRASP55_65"/>
    <property type="match status" value="1"/>
</dbReference>
<dbReference type="OrthoDB" id="3318at2759"/>
<evidence type="ECO:0000313" key="13">
    <source>
        <dbReference type="Proteomes" id="UP000248484"/>
    </source>
</evidence>
<evidence type="ECO:0000256" key="1">
    <source>
        <dbReference type="ARBA" id="ARBA00004394"/>
    </source>
</evidence>
<organism evidence="13 14">
    <name type="scientific">Physeter macrocephalus</name>
    <name type="common">Sperm whale</name>
    <name type="synonym">Physeter catodon</name>
    <dbReference type="NCBI Taxonomy" id="9755"/>
    <lineage>
        <taxon>Eukaryota</taxon>
        <taxon>Metazoa</taxon>
        <taxon>Chordata</taxon>
        <taxon>Craniata</taxon>
        <taxon>Vertebrata</taxon>
        <taxon>Euteleostomi</taxon>
        <taxon>Mammalia</taxon>
        <taxon>Eutheria</taxon>
        <taxon>Laurasiatheria</taxon>
        <taxon>Artiodactyla</taxon>
        <taxon>Whippomorpha</taxon>
        <taxon>Cetacea</taxon>
        <taxon>Odontoceti</taxon>
        <taxon>Physeteridae</taxon>
        <taxon>Physeter</taxon>
    </lineage>
</organism>
<evidence type="ECO:0000256" key="6">
    <source>
        <dbReference type="ARBA" id="ARBA00023034"/>
    </source>
</evidence>
<feature type="compositionally biased region" description="Basic and acidic residues" evidence="10">
    <location>
        <begin position="68"/>
        <end position="90"/>
    </location>
</feature>
<dbReference type="GeneID" id="102982812"/>
<feature type="compositionally biased region" description="Pro residues" evidence="10">
    <location>
        <begin position="299"/>
        <end position="330"/>
    </location>
</feature>
<keyword evidence="11" id="KW-0732">Signal</keyword>
<reference evidence="14" key="1">
    <citation type="submission" date="2025-08" db="UniProtKB">
        <authorList>
            <consortium name="RefSeq"/>
        </authorList>
    </citation>
    <scope>IDENTIFICATION</scope>
    <source>
        <tissue evidence="14">Muscle</tissue>
    </source>
</reference>
<keyword evidence="5" id="KW-0677">Repeat</keyword>
<dbReference type="Gene3D" id="2.30.42.10">
    <property type="match status" value="2"/>
</dbReference>
<keyword evidence="7" id="KW-0472">Membrane</keyword>
<dbReference type="InterPro" id="IPR036034">
    <property type="entry name" value="PDZ_sf"/>
</dbReference>
<evidence type="ECO:0000259" key="12">
    <source>
        <dbReference type="PROSITE" id="PS51865"/>
    </source>
</evidence>
<feature type="binding site" evidence="9">
    <location>
        <position position="187"/>
    </location>
    <ligand>
        <name>Zn(2+)</name>
        <dbReference type="ChEBI" id="CHEBI:29105"/>
    </ligand>
</feature>
<evidence type="ECO:0000256" key="11">
    <source>
        <dbReference type="SAM" id="SignalP"/>
    </source>
</evidence>
<evidence type="ECO:0000256" key="3">
    <source>
        <dbReference type="ARBA" id="ARBA00022553"/>
    </source>
</evidence>
<keyword evidence="8" id="KW-0449">Lipoprotein</keyword>
<dbReference type="PANTHER" id="PTHR12893:SF2">
    <property type="entry name" value="GOLGI REASSEMBLY-STACKING PROTEIN 1"/>
    <property type="match status" value="1"/>
</dbReference>
<feature type="chain" id="PRO_5019712473" evidence="11">
    <location>
        <begin position="19"/>
        <end position="530"/>
    </location>
</feature>
<dbReference type="FunFam" id="2.30.42.10:FF:000026">
    <property type="entry name" value="Golgi reassembly stacking protein 2"/>
    <property type="match status" value="1"/>
</dbReference>
<feature type="region of interest" description="Disordered" evidence="10">
    <location>
        <begin position="413"/>
        <end position="530"/>
    </location>
</feature>
<gene>
    <name evidence="14" type="primary">GORASP1</name>
</gene>
<sequence>MIIFMIACYALRLLLGLGREPAKPRVRLSPPLDPGGRGNRVDASCGGACQRASCLWWRRRPIRTSPGKWERESQENAAEGSEREGLDEQSRGKWRWSGFLEPEAQVQENSPAQQAGLEPYFDFIITIGHSRLNKENDTLKALLKANVEKPVKLEVFNMKTMKVREVEVVPSNMWGGQGLLGASVRFCSFRRASEHVWHVLDVEPCSPASLAGLRPYTDYVVGSDQILQESEDFFSLIESHEGKPLKLMVYNSESDSCREVTVTPNAAWGGEGSLGCGIGYGYLHRIPTQPPSHHKKPSGIPPPGVPPPGVPPPGVPLPGVPPPGPTPQDSPAPSGLETGSRQGDYVQALLQAPGSSKEEQLPGLESSGHGTPDLGDLPRSMEIPLQPPPPLQRVMDPGFLDVSGISLLDSSNASAWSGLPSSTELTSTAVSASGPEDVCSSRGSRERGGEATWSGSELEVSFPDSPGAQADHLPQLTLPDSLTSAASPEDGLSAELLEAQAEEEPASTESPDFGAEAEGAASQAQLSTPD</sequence>
<evidence type="ECO:0000256" key="7">
    <source>
        <dbReference type="ARBA" id="ARBA00023136"/>
    </source>
</evidence>
<dbReference type="InParanoid" id="A0A455AGG3"/>
<keyword evidence="9" id="KW-0479">Metal-binding</keyword>
<dbReference type="InterPro" id="IPR024958">
    <property type="entry name" value="GRASP_PDZ"/>
</dbReference>
<dbReference type="SUPFAM" id="SSF50156">
    <property type="entry name" value="PDZ domain-like"/>
    <property type="match status" value="2"/>
</dbReference>
<dbReference type="InterPro" id="IPR007583">
    <property type="entry name" value="GRASP55_65"/>
</dbReference>
<proteinExistence type="inferred from homology"/>
<keyword evidence="9" id="KW-0862">Zinc</keyword>
<evidence type="ECO:0000256" key="4">
    <source>
        <dbReference type="ARBA" id="ARBA00022707"/>
    </source>
</evidence>
<comment type="similarity">
    <text evidence="2">Belongs to the GORASP family.</text>
</comment>
<evidence type="ECO:0000313" key="14">
    <source>
        <dbReference type="RefSeq" id="XP_028335550.1"/>
    </source>
</evidence>
<dbReference type="FunCoup" id="A0A455AGG3">
    <property type="interactions" value="1082"/>
</dbReference>
<dbReference type="AlphaFoldDB" id="A0A455AGG3"/>
<dbReference type="PANTHER" id="PTHR12893">
    <property type="entry name" value="GOLGI REASSEMBLY STACKING PROTEIN GRASP"/>
    <property type="match status" value="1"/>
</dbReference>
<dbReference type="GO" id="GO:0007030">
    <property type="term" value="P:Golgi organization"/>
    <property type="evidence" value="ECO:0007669"/>
    <property type="project" value="TreeGrafter"/>
</dbReference>
<dbReference type="GO" id="GO:0000139">
    <property type="term" value="C:Golgi membrane"/>
    <property type="evidence" value="ECO:0007669"/>
    <property type="project" value="UniProtKB-SubCell"/>
</dbReference>
<accession>A0A455AGG3</accession>
<feature type="compositionally biased region" description="Polar residues" evidence="10">
    <location>
        <begin position="413"/>
        <end position="431"/>
    </location>
</feature>
<feature type="domain" description="PDZ GRASP-type" evidence="12">
    <location>
        <begin position="195"/>
        <end position="283"/>
    </location>
</feature>
<dbReference type="PROSITE" id="PS51865">
    <property type="entry name" value="PDZ_GRASP"/>
    <property type="match status" value="2"/>
</dbReference>
<name>A0A455AGG3_PHYMC</name>
<dbReference type="Proteomes" id="UP000248484">
    <property type="component" value="Chromosome 18"/>
</dbReference>
<feature type="compositionally biased region" description="Low complexity" evidence="10">
    <location>
        <begin position="514"/>
        <end position="530"/>
    </location>
</feature>
<feature type="region of interest" description="Disordered" evidence="10">
    <location>
        <begin position="353"/>
        <end position="397"/>
    </location>
</feature>
<feature type="domain" description="PDZ GRASP-type" evidence="12">
    <location>
        <begin position="99"/>
        <end position="189"/>
    </location>
</feature>
<evidence type="ECO:0000256" key="10">
    <source>
        <dbReference type="SAM" id="MobiDB-lite"/>
    </source>
</evidence>
<keyword evidence="4" id="KW-0519">Myristate</keyword>
<protein>
    <submittedName>
        <fullName evidence="14">Golgi reassembly-stacking protein 1 isoform X1</fullName>
    </submittedName>
</protein>
<keyword evidence="13" id="KW-1185">Reference proteome</keyword>
<evidence type="ECO:0000256" key="9">
    <source>
        <dbReference type="PIRSR" id="PIRSR607583-1"/>
    </source>
</evidence>
<dbReference type="FunFam" id="2.30.42.10:FF:000056">
    <property type="entry name" value="Golgi reassembly-stacking protein 2 isoform 1"/>
    <property type="match status" value="1"/>
</dbReference>
<keyword evidence="6" id="KW-0333">Golgi apparatus</keyword>
<keyword evidence="3" id="KW-0597">Phosphoprotein</keyword>
<evidence type="ECO:0000256" key="2">
    <source>
        <dbReference type="ARBA" id="ARBA00007144"/>
    </source>
</evidence>
<feature type="region of interest" description="Disordered" evidence="10">
    <location>
        <begin position="287"/>
        <end position="340"/>
    </location>
</feature>
<feature type="region of interest" description="Disordered" evidence="10">
    <location>
        <begin position="67"/>
        <end position="90"/>
    </location>
</feature>
<feature type="signal peptide" evidence="11">
    <location>
        <begin position="1"/>
        <end position="18"/>
    </location>
</feature>
<comment type="subcellular location">
    <subcellularLocation>
        <location evidence="1">Golgi apparatus membrane</location>
    </subcellularLocation>
</comment>
<dbReference type="CTD" id="64689"/>
<evidence type="ECO:0000256" key="5">
    <source>
        <dbReference type="ARBA" id="ARBA00022737"/>
    </source>
</evidence>
<dbReference type="GO" id="GO:0046872">
    <property type="term" value="F:metal ion binding"/>
    <property type="evidence" value="ECO:0007669"/>
    <property type="project" value="UniProtKB-KW"/>
</dbReference>
<dbReference type="RefSeq" id="XP_028335550.1">
    <property type="nucleotide sequence ID" value="XM_028479749.2"/>
</dbReference>
<evidence type="ECO:0000256" key="8">
    <source>
        <dbReference type="ARBA" id="ARBA00023288"/>
    </source>
</evidence>